<dbReference type="SUPFAM" id="SSF46689">
    <property type="entry name" value="Homeodomain-like"/>
    <property type="match status" value="1"/>
</dbReference>
<feature type="DNA-binding region" description="Homeobox" evidence="6">
    <location>
        <begin position="109"/>
        <end position="168"/>
    </location>
</feature>
<feature type="domain" description="Homeobox" evidence="9">
    <location>
        <begin position="107"/>
        <end position="167"/>
    </location>
</feature>
<dbReference type="KEGG" id="goe:100902326"/>
<evidence type="ECO:0000259" key="9">
    <source>
        <dbReference type="PROSITE" id="PS50071"/>
    </source>
</evidence>
<feature type="region of interest" description="Disordered" evidence="8">
    <location>
        <begin position="164"/>
        <end position="202"/>
    </location>
</feature>
<dbReference type="Proteomes" id="UP000694867">
    <property type="component" value="Unplaced"/>
</dbReference>
<reference evidence="11" key="1">
    <citation type="submission" date="2025-08" db="UniProtKB">
        <authorList>
            <consortium name="RefSeq"/>
        </authorList>
    </citation>
    <scope>IDENTIFICATION</scope>
</reference>
<dbReference type="GO" id="GO:0005634">
    <property type="term" value="C:nucleus"/>
    <property type="evidence" value="ECO:0007669"/>
    <property type="project" value="UniProtKB-SubCell"/>
</dbReference>
<feature type="region of interest" description="Disordered" evidence="8">
    <location>
        <begin position="1"/>
        <end position="44"/>
    </location>
</feature>
<dbReference type="SMART" id="SM00389">
    <property type="entry name" value="HOX"/>
    <property type="match status" value="1"/>
</dbReference>
<dbReference type="PROSITE" id="PS50071">
    <property type="entry name" value="HOMEOBOX_2"/>
    <property type="match status" value="1"/>
</dbReference>
<dbReference type="InterPro" id="IPR050649">
    <property type="entry name" value="Paired_Homeobox_TFs"/>
</dbReference>
<dbReference type="PANTHER" id="PTHR24329:SF543">
    <property type="entry name" value="FI01017P-RELATED"/>
    <property type="match status" value="1"/>
</dbReference>
<dbReference type="GO" id="GO:0000977">
    <property type="term" value="F:RNA polymerase II transcription regulatory region sequence-specific DNA binding"/>
    <property type="evidence" value="ECO:0007669"/>
    <property type="project" value="TreeGrafter"/>
</dbReference>
<evidence type="ECO:0000256" key="5">
    <source>
        <dbReference type="ARBA" id="ARBA00023242"/>
    </source>
</evidence>
<dbReference type="CDD" id="cd00086">
    <property type="entry name" value="homeodomain"/>
    <property type="match status" value="1"/>
</dbReference>
<dbReference type="Pfam" id="PF00046">
    <property type="entry name" value="Homeodomain"/>
    <property type="match status" value="1"/>
</dbReference>
<proteinExistence type="predicted"/>
<feature type="compositionally biased region" description="Basic and acidic residues" evidence="8">
    <location>
        <begin position="329"/>
        <end position="346"/>
    </location>
</feature>
<sequence>MMVHSPISSSSQETPTTKTIVNRRPWEDSPQKDTRSGSPLDYRSPVLKSAVPLTEMDTPLPHPLASFMSTLTSGLPPKVGPNTAAFLAQHARTSPSGEIILDDFPKRKQRRYRTTFTSYQLEELEKAFGKTHYPDVFTREELAMRVDLTEARVQVWFQNRRAKWRKQEKANGNPNPGAGFNPYSSPQSLPPSTTSSEGSTQSGPAAVAAAAVAAAQPSVAAAAAFASIYGRKQATERLQYGTAPGGAPSPAASLMLPGMTLPPGLPAMLPGLPQFNPFLPPALSSPYANHLQAWLQAAMAAQGKVEDKSRSPSPAASTKSCSSRSRSPVKVEPKEAPSFDDSKDDNQSSIDILRSKAREHEEELRRLSDNSD</sequence>
<dbReference type="FunFam" id="1.10.10.60:FF:000102">
    <property type="entry name" value="Aristaless related homeobox"/>
    <property type="match status" value="1"/>
</dbReference>
<feature type="compositionally biased region" description="Basic and acidic residues" evidence="8">
    <location>
        <begin position="353"/>
        <end position="372"/>
    </location>
</feature>
<dbReference type="InterPro" id="IPR001356">
    <property type="entry name" value="HD"/>
</dbReference>
<dbReference type="InterPro" id="IPR009057">
    <property type="entry name" value="Homeodomain-like_sf"/>
</dbReference>
<dbReference type="PROSITE" id="PS00027">
    <property type="entry name" value="HOMEOBOX_1"/>
    <property type="match status" value="1"/>
</dbReference>
<keyword evidence="5 6" id="KW-0539">Nucleus</keyword>
<evidence type="ECO:0000256" key="1">
    <source>
        <dbReference type="ARBA" id="ARBA00004123"/>
    </source>
</evidence>
<name>A0AAJ6QXF4_9ACAR</name>
<evidence type="ECO:0000256" key="8">
    <source>
        <dbReference type="SAM" id="MobiDB-lite"/>
    </source>
</evidence>
<protein>
    <submittedName>
        <fullName evidence="11">Homeobox protein aristaless-like</fullName>
    </submittedName>
</protein>
<feature type="compositionally biased region" description="Low complexity" evidence="8">
    <location>
        <begin position="311"/>
        <end position="328"/>
    </location>
</feature>
<evidence type="ECO:0000256" key="2">
    <source>
        <dbReference type="ARBA" id="ARBA00022473"/>
    </source>
</evidence>
<keyword evidence="3 6" id="KW-0238">DNA-binding</keyword>
<dbReference type="Gene3D" id="1.10.10.60">
    <property type="entry name" value="Homeodomain-like"/>
    <property type="match status" value="1"/>
</dbReference>
<evidence type="ECO:0000256" key="3">
    <source>
        <dbReference type="ARBA" id="ARBA00023125"/>
    </source>
</evidence>
<evidence type="ECO:0000313" key="10">
    <source>
        <dbReference type="Proteomes" id="UP000694867"/>
    </source>
</evidence>
<gene>
    <name evidence="11" type="primary">LOC100902326</name>
</gene>
<comment type="subcellular location">
    <subcellularLocation>
        <location evidence="1 6 7">Nucleus</location>
    </subcellularLocation>
</comment>
<dbReference type="InterPro" id="IPR017970">
    <property type="entry name" value="Homeobox_CS"/>
</dbReference>
<evidence type="ECO:0000256" key="7">
    <source>
        <dbReference type="RuleBase" id="RU000682"/>
    </source>
</evidence>
<feature type="compositionally biased region" description="Low complexity" evidence="8">
    <location>
        <begin position="170"/>
        <end position="202"/>
    </location>
</feature>
<dbReference type="PANTHER" id="PTHR24329">
    <property type="entry name" value="HOMEOBOX PROTEIN ARISTALESS"/>
    <property type="match status" value="1"/>
</dbReference>
<dbReference type="GeneID" id="100902326"/>
<keyword evidence="2" id="KW-0217">Developmental protein</keyword>
<evidence type="ECO:0000313" key="11">
    <source>
        <dbReference type="RefSeq" id="XP_003747166.2"/>
    </source>
</evidence>
<evidence type="ECO:0000256" key="4">
    <source>
        <dbReference type="ARBA" id="ARBA00023155"/>
    </source>
</evidence>
<dbReference type="GO" id="GO:0000981">
    <property type="term" value="F:DNA-binding transcription factor activity, RNA polymerase II-specific"/>
    <property type="evidence" value="ECO:0007669"/>
    <property type="project" value="InterPro"/>
</dbReference>
<organism evidence="10 11">
    <name type="scientific">Galendromus occidentalis</name>
    <name type="common">western predatory mite</name>
    <dbReference type="NCBI Taxonomy" id="34638"/>
    <lineage>
        <taxon>Eukaryota</taxon>
        <taxon>Metazoa</taxon>
        <taxon>Ecdysozoa</taxon>
        <taxon>Arthropoda</taxon>
        <taxon>Chelicerata</taxon>
        <taxon>Arachnida</taxon>
        <taxon>Acari</taxon>
        <taxon>Parasitiformes</taxon>
        <taxon>Mesostigmata</taxon>
        <taxon>Gamasina</taxon>
        <taxon>Phytoseioidea</taxon>
        <taxon>Phytoseiidae</taxon>
        <taxon>Typhlodrominae</taxon>
        <taxon>Galendromus</taxon>
    </lineage>
</organism>
<dbReference type="AlphaFoldDB" id="A0AAJ6QXF4"/>
<keyword evidence="4 6" id="KW-0371">Homeobox</keyword>
<feature type="region of interest" description="Disordered" evidence="8">
    <location>
        <begin position="305"/>
        <end position="372"/>
    </location>
</feature>
<accession>A0AAJ6QXF4</accession>
<evidence type="ECO:0000256" key="6">
    <source>
        <dbReference type="PROSITE-ProRule" id="PRU00108"/>
    </source>
</evidence>
<feature type="compositionally biased region" description="Basic and acidic residues" evidence="8">
    <location>
        <begin position="24"/>
        <end position="35"/>
    </location>
</feature>
<keyword evidence="10" id="KW-1185">Reference proteome</keyword>
<dbReference type="RefSeq" id="XP_003747166.2">
    <property type="nucleotide sequence ID" value="XM_003747118.2"/>
</dbReference>
<feature type="compositionally biased region" description="Polar residues" evidence="8">
    <location>
        <begin position="1"/>
        <end position="20"/>
    </location>
</feature>